<accession>A0A4P9VWD0</accession>
<organism evidence="2 3">
    <name type="scientific">Blyttiomyces helicus</name>
    <dbReference type="NCBI Taxonomy" id="388810"/>
    <lineage>
        <taxon>Eukaryota</taxon>
        <taxon>Fungi</taxon>
        <taxon>Fungi incertae sedis</taxon>
        <taxon>Chytridiomycota</taxon>
        <taxon>Chytridiomycota incertae sedis</taxon>
        <taxon>Chytridiomycetes</taxon>
        <taxon>Chytridiomycetes incertae sedis</taxon>
        <taxon>Blyttiomyces</taxon>
    </lineage>
</organism>
<reference evidence="3" key="1">
    <citation type="journal article" date="2018" name="Nat. Microbiol.">
        <title>Leveraging single-cell genomics to expand the fungal tree of life.</title>
        <authorList>
            <person name="Ahrendt S.R."/>
            <person name="Quandt C.A."/>
            <person name="Ciobanu D."/>
            <person name="Clum A."/>
            <person name="Salamov A."/>
            <person name="Andreopoulos B."/>
            <person name="Cheng J.F."/>
            <person name="Woyke T."/>
            <person name="Pelin A."/>
            <person name="Henrissat B."/>
            <person name="Reynolds N.K."/>
            <person name="Benny G.L."/>
            <person name="Smith M.E."/>
            <person name="James T.Y."/>
            <person name="Grigoriev I.V."/>
        </authorList>
    </citation>
    <scope>NUCLEOTIDE SEQUENCE [LARGE SCALE GENOMIC DNA]</scope>
</reference>
<evidence type="ECO:0000313" key="2">
    <source>
        <dbReference type="EMBL" id="RKO83155.1"/>
    </source>
</evidence>
<dbReference type="AlphaFoldDB" id="A0A4P9VWD0"/>
<protein>
    <submittedName>
        <fullName evidence="2">Uncharacterized protein</fullName>
    </submittedName>
</protein>
<name>A0A4P9VWD0_9FUNG</name>
<sequence length="215" mass="23673">MRVAPLRKEREEGKNASLRLMNIDTRQANKKTQLRELTPHPLGFRTAARRRRALVLATWAKQRLHRGPARVSFTAWRSLTLDAPANDFSAIEGEQVDDVTSPRSTTVRGPSRFSDLEPGRTPLKASLVFDGISIALNLLQFLVAVCTGSYIRAVERRAWTHCARRIDRFRLCLDEPGLQYGGVEGSTAAYIIGPSSATTAPSSSTAAKSSNTAPR</sequence>
<evidence type="ECO:0000313" key="3">
    <source>
        <dbReference type="Proteomes" id="UP000269721"/>
    </source>
</evidence>
<dbReference type="Proteomes" id="UP000269721">
    <property type="component" value="Unassembled WGS sequence"/>
</dbReference>
<feature type="region of interest" description="Disordered" evidence="1">
    <location>
        <begin position="195"/>
        <end position="215"/>
    </location>
</feature>
<keyword evidence="3" id="KW-1185">Reference proteome</keyword>
<proteinExistence type="predicted"/>
<gene>
    <name evidence="2" type="ORF">BDK51DRAFT_49941</name>
</gene>
<dbReference type="EMBL" id="ML001590">
    <property type="protein sequence ID" value="RKO83155.1"/>
    <property type="molecule type" value="Genomic_DNA"/>
</dbReference>
<evidence type="ECO:0000256" key="1">
    <source>
        <dbReference type="SAM" id="MobiDB-lite"/>
    </source>
</evidence>